<evidence type="ECO:0000256" key="1">
    <source>
        <dbReference type="SAM" id="SignalP"/>
    </source>
</evidence>
<gene>
    <name evidence="2" type="ORF">BECKLPF1236B_GA0070989_110712</name>
</gene>
<sequence length="65" mass="6974">MKILKSSLVAAFLALGMWASQASAACLCDSTLNYCQSEVYWASEYTACGSSCGCTNWEDECCAPE</sequence>
<protein>
    <submittedName>
        <fullName evidence="2">Uncharacterized protein</fullName>
    </submittedName>
</protein>
<accession>A0A450WIY1</accession>
<dbReference type="AlphaFoldDB" id="A0A450WIY1"/>
<name>A0A450WIY1_9GAMM</name>
<reference evidence="2" key="1">
    <citation type="submission" date="2019-02" db="EMBL/GenBank/DDBJ databases">
        <authorList>
            <person name="Gruber-Vodicka R. H."/>
            <person name="Seah K. B. B."/>
        </authorList>
    </citation>
    <scope>NUCLEOTIDE SEQUENCE</scope>
    <source>
        <strain evidence="2">BECK_S313</strain>
    </source>
</reference>
<organism evidence="2">
    <name type="scientific">Candidatus Kentrum sp. LPFa</name>
    <dbReference type="NCBI Taxonomy" id="2126335"/>
    <lineage>
        <taxon>Bacteria</taxon>
        <taxon>Pseudomonadati</taxon>
        <taxon>Pseudomonadota</taxon>
        <taxon>Gammaproteobacteria</taxon>
        <taxon>Candidatus Kentrum</taxon>
    </lineage>
</organism>
<keyword evidence="1" id="KW-0732">Signal</keyword>
<feature type="signal peptide" evidence="1">
    <location>
        <begin position="1"/>
        <end position="24"/>
    </location>
</feature>
<feature type="chain" id="PRO_5019535488" evidence="1">
    <location>
        <begin position="25"/>
        <end position="65"/>
    </location>
</feature>
<proteinExistence type="predicted"/>
<evidence type="ECO:0000313" key="2">
    <source>
        <dbReference type="EMBL" id="VFK16986.1"/>
    </source>
</evidence>
<dbReference type="EMBL" id="CAADFK010000107">
    <property type="protein sequence ID" value="VFK16986.1"/>
    <property type="molecule type" value="Genomic_DNA"/>
</dbReference>
<dbReference type="PROSITE" id="PS51257">
    <property type="entry name" value="PROKAR_LIPOPROTEIN"/>
    <property type="match status" value="1"/>
</dbReference>